<dbReference type="Proteomes" id="UP000566711">
    <property type="component" value="Unassembled WGS sequence"/>
</dbReference>
<dbReference type="Pfam" id="PF13490">
    <property type="entry name" value="zf-HC2"/>
    <property type="match status" value="1"/>
</dbReference>
<feature type="domain" description="Putative zinc-finger" evidence="1">
    <location>
        <begin position="14"/>
        <end position="47"/>
    </location>
</feature>
<dbReference type="RefSeq" id="WP_182220151.1">
    <property type="nucleotide sequence ID" value="NZ_JACEZS010000023.1"/>
</dbReference>
<gene>
    <name evidence="2" type="ORF">H3H36_21630</name>
</gene>
<name>A0A7W2EL74_9BURK</name>
<dbReference type="EMBL" id="JACEZS010000023">
    <property type="protein sequence ID" value="MBA5607963.1"/>
    <property type="molecule type" value="Genomic_DNA"/>
</dbReference>
<comment type="caution">
    <text evidence="2">The sequence shown here is derived from an EMBL/GenBank/DDBJ whole genome shotgun (WGS) entry which is preliminary data.</text>
</comment>
<dbReference type="AlphaFoldDB" id="A0A7W2EL74"/>
<sequence>MNGHTVKLDDPAHEDARTLLPWYVAGRLDAADSAAVRRHLADCPACRAELDYERRVQAAAALPDRGGPASAAATEATDSGAVAGLDVERALAALMPRLEPERPAPATGLVPGPARPWWRRAAANDASWLRWALAAQFAVIAGLGLLLARPAPERGAYHVLGAGAAAGNLVVVFKPDTPERDLRRILQANGAHVVDGPTVTDAYLLSVPDADAARARLRTESAVVLAEALERGTRP</sequence>
<evidence type="ECO:0000259" key="1">
    <source>
        <dbReference type="Pfam" id="PF13490"/>
    </source>
</evidence>
<reference evidence="2 3" key="1">
    <citation type="submission" date="2020-07" db="EMBL/GenBank/DDBJ databases">
        <title>Novel species isolated from subtropical streams in China.</title>
        <authorList>
            <person name="Lu H."/>
        </authorList>
    </citation>
    <scope>NUCLEOTIDE SEQUENCE [LARGE SCALE GENOMIC DNA]</scope>
    <source>
        <strain evidence="2 3">FT3S</strain>
    </source>
</reference>
<dbReference type="InterPro" id="IPR041916">
    <property type="entry name" value="Anti_sigma_zinc_sf"/>
</dbReference>
<accession>A0A7W2EL74</accession>
<dbReference type="InterPro" id="IPR027383">
    <property type="entry name" value="Znf_put"/>
</dbReference>
<evidence type="ECO:0000313" key="2">
    <source>
        <dbReference type="EMBL" id="MBA5607963.1"/>
    </source>
</evidence>
<dbReference type="Gene3D" id="1.10.10.1320">
    <property type="entry name" value="Anti-sigma factor, zinc-finger domain"/>
    <property type="match status" value="1"/>
</dbReference>
<organism evidence="2 3">
    <name type="scientific">Rugamonas fusca</name>
    <dbReference type="NCBI Taxonomy" id="2758568"/>
    <lineage>
        <taxon>Bacteria</taxon>
        <taxon>Pseudomonadati</taxon>
        <taxon>Pseudomonadota</taxon>
        <taxon>Betaproteobacteria</taxon>
        <taxon>Burkholderiales</taxon>
        <taxon>Oxalobacteraceae</taxon>
        <taxon>Telluria group</taxon>
        <taxon>Rugamonas</taxon>
    </lineage>
</organism>
<protein>
    <submittedName>
        <fullName evidence="2">Zf-HC2 domain-containing protein</fullName>
    </submittedName>
</protein>
<evidence type="ECO:0000313" key="3">
    <source>
        <dbReference type="Proteomes" id="UP000566711"/>
    </source>
</evidence>
<keyword evidence="3" id="KW-1185">Reference proteome</keyword>
<proteinExistence type="predicted"/>